<dbReference type="AlphaFoldDB" id="A0A239I3P8"/>
<gene>
    <name evidence="1" type="ORF">SAMN06295912_12133</name>
</gene>
<organism evidence="1 2">
    <name type="scientific">Edaphosphingomonas laterariae</name>
    <dbReference type="NCBI Taxonomy" id="861865"/>
    <lineage>
        <taxon>Bacteria</taxon>
        <taxon>Pseudomonadati</taxon>
        <taxon>Pseudomonadota</taxon>
        <taxon>Alphaproteobacteria</taxon>
        <taxon>Sphingomonadales</taxon>
        <taxon>Rhizorhabdaceae</taxon>
        <taxon>Edaphosphingomonas</taxon>
    </lineage>
</organism>
<protein>
    <submittedName>
        <fullName evidence="1">Uncharacterized protein</fullName>
    </submittedName>
</protein>
<evidence type="ECO:0000313" key="1">
    <source>
        <dbReference type="EMBL" id="SNS88245.1"/>
    </source>
</evidence>
<accession>A0A239I3P8</accession>
<proteinExistence type="predicted"/>
<keyword evidence="2" id="KW-1185">Reference proteome</keyword>
<reference evidence="2" key="1">
    <citation type="submission" date="2017-06" db="EMBL/GenBank/DDBJ databases">
        <authorList>
            <person name="Varghese N."/>
            <person name="Submissions S."/>
        </authorList>
    </citation>
    <scope>NUCLEOTIDE SEQUENCE [LARGE SCALE GENOMIC DNA]</scope>
    <source>
        <strain evidence="2">LNB2</strain>
    </source>
</reference>
<name>A0A239I3P8_9SPHN</name>
<sequence length="67" mass="7263">MIADVAPVSPEKGALATPAHALEQAYRHAEMMGGLGRIEEGVAGSRDPRPLVFVLFHDAAHCLRWLE</sequence>
<evidence type="ECO:0000313" key="2">
    <source>
        <dbReference type="Proteomes" id="UP000198281"/>
    </source>
</evidence>
<dbReference type="EMBL" id="FZOS01000021">
    <property type="protein sequence ID" value="SNS88245.1"/>
    <property type="molecule type" value="Genomic_DNA"/>
</dbReference>
<dbReference type="Proteomes" id="UP000198281">
    <property type="component" value="Unassembled WGS sequence"/>
</dbReference>